<dbReference type="InterPro" id="IPR036770">
    <property type="entry name" value="Ankyrin_rpt-contain_sf"/>
</dbReference>
<evidence type="ECO:0000313" key="3">
    <source>
        <dbReference type="Proteomes" id="UP001162098"/>
    </source>
</evidence>
<proteinExistence type="predicted"/>
<accession>A0A7S7YEH6</accession>
<evidence type="ECO:0008006" key="4">
    <source>
        <dbReference type="Google" id="ProtNLM"/>
    </source>
</evidence>
<evidence type="ECO:0000313" key="2">
    <source>
        <dbReference type="EMBL" id="QPB44309.1"/>
    </source>
</evidence>
<sequence>MKRTRSDNITATTHQPEQKQQRPSVIADLPLEIWDDIISRLGGWFQVAAVCGDFYAMYKEHHHGLGKRLDDYFERLGTVRPINLELLGWAVDSFTIDEPATDKFFRALVRTGVSVGDFRELEAWGKLRYNARDTMCDAARYANHGLLAHLCARYDSYVSQLEDAKPFFRAALKSGDASICRRVRGCLRDHSIESLCPEPLDVAAVVGSVPVFRWLLETGGARHGFYGLTIAMRAAANGQLAFLRWFREQYGYIGEDEHYEAYALIKSAIDAGETRDPDLATLKYCYALWERGSREHGRNMLSHAVLADNRRAFRWIYEQGHVEVSFEALYRDCERCYDATSGAKGQRRRLMRAFNEMGVDYVVPTDG</sequence>
<dbReference type="SUPFAM" id="SSF140860">
    <property type="entry name" value="Pseudo ankyrin repeat-like"/>
    <property type="match status" value="1"/>
</dbReference>
<reference evidence="2 3" key="1">
    <citation type="submission" date="2020-09" db="EMBL/GenBank/DDBJ databases">
        <authorList>
            <person name="Zhang R."/>
            <person name="Garcia K."/>
            <person name="Ogata H."/>
        </authorList>
    </citation>
    <scope>NUCLEOTIDE SEQUENCE [LARGE SCALE GENOMIC DNA]</scope>
    <source>
        <strain evidence="3">stheno</strain>
    </source>
</reference>
<dbReference type="KEGG" id="vg:80543505"/>
<feature type="region of interest" description="Disordered" evidence="1">
    <location>
        <begin position="1"/>
        <end position="23"/>
    </location>
</feature>
<protein>
    <recommendedName>
        <fullName evidence="4">Ankyrin repeat protein</fullName>
    </recommendedName>
</protein>
<keyword evidence="3" id="KW-1185">Reference proteome</keyword>
<dbReference type="Proteomes" id="UP001162098">
    <property type="component" value="Segment"/>
</dbReference>
<name>A0A7S7YEH6_9VIRU</name>
<dbReference type="Gene3D" id="1.25.40.20">
    <property type="entry name" value="Ankyrin repeat-containing domain"/>
    <property type="match status" value="1"/>
</dbReference>
<organism evidence="2 3">
    <name type="scientific">Medusavirus stheno T3</name>
    <dbReference type="NCBI Taxonomy" id="3069717"/>
    <lineage>
        <taxon>Viruses</taxon>
        <taxon>Varidnaviria</taxon>
        <taxon>Bamfordvirae</taxon>
        <taxon>Nucleocytoviricota</taxon>
        <taxon>Megaviricetes</taxon>
        <taxon>Mamonoviridae</taxon>
        <taxon>Medusavirus</taxon>
        <taxon>Medusavirus sthenus</taxon>
    </lineage>
</organism>
<dbReference type="EMBL" id="MW018138">
    <property type="protein sequence ID" value="QPB44309.1"/>
    <property type="molecule type" value="Genomic_DNA"/>
</dbReference>
<evidence type="ECO:0000256" key="1">
    <source>
        <dbReference type="SAM" id="MobiDB-lite"/>
    </source>
</evidence>